<dbReference type="PANTHER" id="PTHR23028">
    <property type="entry name" value="ACETYLTRANSFERASE"/>
    <property type="match status" value="1"/>
</dbReference>
<keyword evidence="1" id="KW-0472">Membrane</keyword>
<feature type="transmembrane region" description="Helical" evidence="1">
    <location>
        <begin position="339"/>
        <end position="360"/>
    </location>
</feature>
<reference evidence="3 4" key="1">
    <citation type="journal article" date="2016" name="Front. Microbiol.">
        <title>Genomic Resource of Rice Seed Associated Bacteria.</title>
        <authorList>
            <person name="Midha S."/>
            <person name="Bansal K."/>
            <person name="Sharma S."/>
            <person name="Kumar N."/>
            <person name="Patil P.P."/>
            <person name="Chaudhry V."/>
            <person name="Patil P.B."/>
        </authorList>
    </citation>
    <scope>NUCLEOTIDE SEQUENCE [LARGE SCALE GENOMIC DNA]</scope>
    <source>
        <strain evidence="3 4">NS226</strain>
    </source>
</reference>
<dbReference type="PATRIC" id="fig|401562.3.peg.2742"/>
<evidence type="ECO:0000259" key="2">
    <source>
        <dbReference type="Pfam" id="PF01757"/>
    </source>
</evidence>
<dbReference type="EMBL" id="LDPZ01000031">
    <property type="protein sequence ID" value="KTQ92637.1"/>
    <property type="molecule type" value="Genomic_DNA"/>
</dbReference>
<feature type="transmembrane region" description="Helical" evidence="1">
    <location>
        <begin position="306"/>
        <end position="327"/>
    </location>
</feature>
<dbReference type="InterPro" id="IPR050879">
    <property type="entry name" value="Acyltransferase_3"/>
</dbReference>
<proteinExistence type="predicted"/>
<organism evidence="3 4">
    <name type="scientific">Aureimonas ureilytica</name>
    <dbReference type="NCBI Taxonomy" id="401562"/>
    <lineage>
        <taxon>Bacteria</taxon>
        <taxon>Pseudomonadati</taxon>
        <taxon>Pseudomonadota</taxon>
        <taxon>Alphaproteobacteria</taxon>
        <taxon>Hyphomicrobiales</taxon>
        <taxon>Aurantimonadaceae</taxon>
        <taxon>Aureimonas</taxon>
    </lineage>
</organism>
<dbReference type="STRING" id="401562.NS365_09930"/>
<comment type="caution">
    <text evidence="3">The sequence shown here is derived from an EMBL/GenBank/DDBJ whole genome shotgun (WGS) entry which is preliminary data.</text>
</comment>
<name>A0A175R873_9HYPH</name>
<feature type="transmembrane region" description="Helical" evidence="1">
    <location>
        <begin position="228"/>
        <end position="248"/>
    </location>
</feature>
<keyword evidence="1" id="KW-1133">Transmembrane helix</keyword>
<dbReference type="GO" id="GO:0016747">
    <property type="term" value="F:acyltransferase activity, transferring groups other than amino-acyl groups"/>
    <property type="evidence" value="ECO:0007669"/>
    <property type="project" value="InterPro"/>
</dbReference>
<feature type="transmembrane region" description="Helical" evidence="1">
    <location>
        <begin position="163"/>
        <end position="182"/>
    </location>
</feature>
<gene>
    <name evidence="3" type="ORF">NS226_15175</name>
</gene>
<dbReference type="PANTHER" id="PTHR23028:SF134">
    <property type="entry name" value="PUTATIVE (AFU_ORTHOLOGUE AFUA_4G08520)-RELATED"/>
    <property type="match status" value="1"/>
</dbReference>
<evidence type="ECO:0000313" key="4">
    <source>
        <dbReference type="Proteomes" id="UP000078272"/>
    </source>
</evidence>
<dbReference type="InterPro" id="IPR002656">
    <property type="entry name" value="Acyl_transf_3_dom"/>
</dbReference>
<dbReference type="Pfam" id="PF01757">
    <property type="entry name" value="Acyl_transf_3"/>
    <property type="match status" value="1"/>
</dbReference>
<accession>A0A175R873</accession>
<sequence>MAELEALRGIAALIVLVHHTMLAFTPRLHGLTYPGQAYSLSRTPAFALVNGSAAVVVFFVLSGYVLSLGVLRTGRAQLAATSALKRWPRLAGPVMLTNLMAGLVMALGGFSNQAVAPLVPSIWLGWFYTWPSAGLREIPDSLWEGATTFFTGHAAYNSSLWTMFYEFADSLLVLGAALLMVRLERLRWVGLVSIGCAAFCISPWLTPFLVGLGLAWRDRTKREDWGSGRILLAVSAILLLAGYHENVVGGRPEGFYAALAPVAEWDALRLRVVLHTIAACLALLLFRRSAGLRRAMSGRLGRGLGFLSFGIYLCQVLIICSVSSLTFEATAGAGRFVQIAATFGVTMLGTVVLAVPVAVFDRWWTGWVGRVIPSRGRRANADRSATAEPSADRWGGRS</sequence>
<feature type="transmembrane region" description="Helical" evidence="1">
    <location>
        <begin position="188"/>
        <end position="216"/>
    </location>
</feature>
<evidence type="ECO:0000313" key="3">
    <source>
        <dbReference type="EMBL" id="KTQ92637.1"/>
    </source>
</evidence>
<feature type="transmembrane region" description="Helical" evidence="1">
    <location>
        <begin position="90"/>
        <end position="110"/>
    </location>
</feature>
<dbReference type="Proteomes" id="UP000078272">
    <property type="component" value="Unassembled WGS sequence"/>
</dbReference>
<keyword evidence="1" id="KW-0812">Transmembrane</keyword>
<feature type="transmembrane region" description="Helical" evidence="1">
    <location>
        <begin position="45"/>
        <end position="70"/>
    </location>
</feature>
<dbReference type="AlphaFoldDB" id="A0A175R873"/>
<feature type="transmembrane region" description="Helical" evidence="1">
    <location>
        <begin position="6"/>
        <end position="24"/>
    </location>
</feature>
<feature type="domain" description="Acyltransferase 3" evidence="2">
    <location>
        <begin position="2"/>
        <end position="354"/>
    </location>
</feature>
<evidence type="ECO:0000256" key="1">
    <source>
        <dbReference type="SAM" id="Phobius"/>
    </source>
</evidence>
<protein>
    <recommendedName>
        <fullName evidence="2">Acyltransferase 3 domain-containing protein</fullName>
    </recommendedName>
</protein>